<dbReference type="Pfam" id="PF01603">
    <property type="entry name" value="B56"/>
    <property type="match status" value="2"/>
</dbReference>
<keyword evidence="3" id="KW-1185">Reference proteome</keyword>
<dbReference type="OrthoDB" id="10264446at2759"/>
<dbReference type="GO" id="GO:0000159">
    <property type="term" value="C:protein phosphatase type 2A complex"/>
    <property type="evidence" value="ECO:0007669"/>
    <property type="project" value="InterPro"/>
</dbReference>
<dbReference type="InterPro" id="IPR016024">
    <property type="entry name" value="ARM-type_fold"/>
</dbReference>
<dbReference type="InterPro" id="IPR002554">
    <property type="entry name" value="PP2A_B56"/>
</dbReference>
<feature type="non-terminal residue" evidence="2">
    <location>
        <position position="1"/>
    </location>
</feature>
<dbReference type="PANTHER" id="PTHR10257:SF3">
    <property type="entry name" value="SERINE_THREONINE-PROTEIN PHOSPHATASE 2A 56 KDA REGULATORY SUBUNIT GAMMA ISOFORM"/>
    <property type="match status" value="1"/>
</dbReference>
<organism evidence="2 3">
    <name type="scientific">Reticulomyxa filosa</name>
    <dbReference type="NCBI Taxonomy" id="46433"/>
    <lineage>
        <taxon>Eukaryota</taxon>
        <taxon>Sar</taxon>
        <taxon>Rhizaria</taxon>
        <taxon>Retaria</taxon>
        <taxon>Foraminifera</taxon>
        <taxon>Monothalamids</taxon>
        <taxon>Reticulomyxidae</taxon>
        <taxon>Reticulomyxa</taxon>
    </lineage>
</organism>
<dbReference type="SUPFAM" id="SSF48371">
    <property type="entry name" value="ARM repeat"/>
    <property type="match status" value="1"/>
</dbReference>
<feature type="compositionally biased region" description="Low complexity" evidence="1">
    <location>
        <begin position="423"/>
        <end position="434"/>
    </location>
</feature>
<gene>
    <name evidence="2" type="ORF">RFI_15596</name>
</gene>
<comment type="caution">
    <text evidence="2">The sequence shown here is derived from an EMBL/GenBank/DDBJ whole genome shotgun (WGS) entry which is preliminary data.</text>
</comment>
<name>X6N8H2_RETFI</name>
<sequence length="546" mass="63865">GGHQHQKKKKKLDLLSDVSEFISRHHWFKEELFEDCLRTISVNLFRALPYQFRPPTLMFFHEKVFDKETTYEDPSWRHVKLAYDLLWRIINSNEVTAAIMEKYMPGSFLRNFVELFGSEDGRERGYVTMILHKMYGRCLKLRTHIIDLISYYLLRIIYSPDTEHFNGVTELLQIICSIIPGLTVPVKDSWQKFLRIQQLIPKKKNKTKVSWSSKILGGIDAMLRQLCGERRPRRGNNPWRIASILAEAVPREREIFIMEVVNIINVLLNHQDGFDFPSYKQILMASAEQLTQCMRSTRQPVAERAIAAWKEVPMQQLVDYDRKSFLPPLIEAFFWNRNHPNQQFRLTTQNVEKIYRNKDVEYWKEMQQYLTKKEAREKDAEEATCRALAYGKLPPFPFKVGNRYTNVGKEVADARVHEWMNTGTSSSSVLSTDSKNTEPESIEPLPSDLSAIPSTVATTINESLHPDHLKPNDTRHSTVAKKRAFDSFVIFTLEKLNEIEYSPLVPRVKKFERENAHKRSRYLTKVEKQVLFYKTKNKLGISQKDG</sequence>
<dbReference type="EMBL" id="ASPP01011457">
    <property type="protein sequence ID" value="ETO21607.1"/>
    <property type="molecule type" value="Genomic_DNA"/>
</dbReference>
<dbReference type="InterPro" id="IPR011989">
    <property type="entry name" value="ARM-like"/>
</dbReference>
<evidence type="ECO:0000313" key="2">
    <source>
        <dbReference type="EMBL" id="ETO21607.1"/>
    </source>
</evidence>
<evidence type="ECO:0000256" key="1">
    <source>
        <dbReference type="SAM" id="MobiDB-lite"/>
    </source>
</evidence>
<proteinExistence type="predicted"/>
<feature type="region of interest" description="Disordered" evidence="1">
    <location>
        <begin position="423"/>
        <end position="449"/>
    </location>
</feature>
<dbReference type="GO" id="GO:0007165">
    <property type="term" value="P:signal transduction"/>
    <property type="evidence" value="ECO:0007669"/>
    <property type="project" value="InterPro"/>
</dbReference>
<accession>X6N8H2</accession>
<dbReference type="AlphaFoldDB" id="X6N8H2"/>
<evidence type="ECO:0000313" key="3">
    <source>
        <dbReference type="Proteomes" id="UP000023152"/>
    </source>
</evidence>
<dbReference type="Proteomes" id="UP000023152">
    <property type="component" value="Unassembled WGS sequence"/>
</dbReference>
<dbReference type="GO" id="GO:0019888">
    <property type="term" value="F:protein phosphatase regulator activity"/>
    <property type="evidence" value="ECO:0007669"/>
    <property type="project" value="InterPro"/>
</dbReference>
<protein>
    <submittedName>
        <fullName evidence="2">Uncharacterized protein</fullName>
    </submittedName>
</protein>
<dbReference type="PANTHER" id="PTHR10257">
    <property type="entry name" value="SERINE/THREONINE PROTEIN PHOSPHATASE 2A PP2A REGULATORY SUBUNIT B"/>
    <property type="match status" value="1"/>
</dbReference>
<dbReference type="Gene3D" id="1.25.10.10">
    <property type="entry name" value="Leucine-rich Repeat Variant"/>
    <property type="match status" value="1"/>
</dbReference>
<reference evidence="2 3" key="1">
    <citation type="journal article" date="2013" name="Curr. Biol.">
        <title>The Genome of the Foraminiferan Reticulomyxa filosa.</title>
        <authorList>
            <person name="Glockner G."/>
            <person name="Hulsmann N."/>
            <person name="Schleicher M."/>
            <person name="Noegel A.A."/>
            <person name="Eichinger L."/>
            <person name="Gallinger C."/>
            <person name="Pawlowski J."/>
            <person name="Sierra R."/>
            <person name="Euteneuer U."/>
            <person name="Pillet L."/>
            <person name="Moustafa A."/>
            <person name="Platzer M."/>
            <person name="Groth M."/>
            <person name="Szafranski K."/>
            <person name="Schliwa M."/>
        </authorList>
    </citation>
    <scope>NUCLEOTIDE SEQUENCE [LARGE SCALE GENOMIC DNA]</scope>
</reference>